<evidence type="ECO:0000313" key="2">
    <source>
        <dbReference type="EMBL" id="UUR08917.1"/>
    </source>
</evidence>
<dbReference type="EMBL" id="CP097253">
    <property type="protein sequence ID" value="UUR08917.1"/>
    <property type="molecule type" value="Genomic_DNA"/>
</dbReference>
<reference evidence="2 3" key="1">
    <citation type="submission" date="2022-05" db="EMBL/GenBank/DDBJ databases">
        <title>S8-45 Sphingomonas ultraviolaceadurans.</title>
        <authorList>
            <person name="Liu Y."/>
        </authorList>
    </citation>
    <scope>NUCLEOTIDE SEQUENCE [LARGE SCALE GENOMIC DNA]</scope>
    <source>
        <strain evidence="2 3">S8-45</strain>
    </source>
</reference>
<feature type="domain" description="PilZ" evidence="1">
    <location>
        <begin position="7"/>
        <end position="67"/>
    </location>
</feature>
<organism evidence="2 3">
    <name type="scientific">Sphingomonas glaciei</name>
    <dbReference type="NCBI Taxonomy" id="2938948"/>
    <lineage>
        <taxon>Bacteria</taxon>
        <taxon>Pseudomonadati</taxon>
        <taxon>Pseudomonadota</taxon>
        <taxon>Alphaproteobacteria</taxon>
        <taxon>Sphingomonadales</taxon>
        <taxon>Sphingomonadaceae</taxon>
        <taxon>Sphingomonas</taxon>
    </lineage>
</organism>
<dbReference type="InterPro" id="IPR009875">
    <property type="entry name" value="PilZ_domain"/>
</dbReference>
<dbReference type="Proteomes" id="UP000831921">
    <property type="component" value="Chromosome"/>
</dbReference>
<evidence type="ECO:0000313" key="3">
    <source>
        <dbReference type="Proteomes" id="UP000831921"/>
    </source>
</evidence>
<feature type="domain" description="PilZ" evidence="1">
    <location>
        <begin position="86"/>
        <end position="166"/>
    </location>
</feature>
<name>A0ABY5MXQ9_9SPHN</name>
<evidence type="ECO:0000259" key="1">
    <source>
        <dbReference type="Pfam" id="PF07238"/>
    </source>
</evidence>
<dbReference type="SUPFAM" id="SSF141371">
    <property type="entry name" value="PilZ domain-like"/>
    <property type="match status" value="2"/>
</dbReference>
<dbReference type="Pfam" id="PF07238">
    <property type="entry name" value="PilZ"/>
    <property type="match status" value="2"/>
</dbReference>
<proteinExistence type="predicted"/>
<protein>
    <submittedName>
        <fullName evidence="2">PilZ domain-containing protein</fullName>
    </submittedName>
</protein>
<dbReference type="Gene3D" id="2.40.10.220">
    <property type="entry name" value="predicted glycosyltransferase like domains"/>
    <property type="match status" value="1"/>
</dbReference>
<keyword evidence="3" id="KW-1185">Reference proteome</keyword>
<gene>
    <name evidence="2" type="ORF">M1K48_04625</name>
</gene>
<sequence>MRVGILTLGQQSTFCLIRNISASGALVRLFGRLAPGSAVGFRVGDEDAIGGRIIWAENSLAGVEFDQEICPAILLRVAQKVEMTRRRGAPRLAVELAAVVRTGGRVHRVTMCDLSMQGARLKAKEPIHFGEALYLHVGGLPCLKGFVRWKSDQEFGVVFENPLPMQVIASVFG</sequence>
<accession>A0ABY5MXQ9</accession>